<dbReference type="InterPro" id="IPR005628">
    <property type="entry name" value="GspK"/>
</dbReference>
<dbReference type="InterPro" id="IPR049031">
    <property type="entry name" value="T2SSK_SAM-like_1st"/>
</dbReference>
<evidence type="ECO:0000256" key="3">
    <source>
        <dbReference type="ARBA" id="ARBA00022448"/>
    </source>
</evidence>
<protein>
    <submittedName>
        <fullName evidence="11">General secretion pathway protein K</fullName>
    </submittedName>
</protein>
<evidence type="ECO:0000256" key="2">
    <source>
        <dbReference type="ARBA" id="ARBA00007246"/>
    </source>
</evidence>
<evidence type="ECO:0000313" key="11">
    <source>
        <dbReference type="EMBL" id="AGA33579.1"/>
    </source>
</evidence>
<evidence type="ECO:0000256" key="9">
    <source>
        <dbReference type="ARBA" id="ARBA00023136"/>
    </source>
</evidence>
<dbReference type="Proteomes" id="UP000010809">
    <property type="component" value="Chromosome"/>
</dbReference>
<proteinExistence type="inferred from homology"/>
<dbReference type="STRING" id="1255043.TVNIR_1918"/>
<dbReference type="HOGENOM" id="CLU_057294_3_0_6"/>
<comment type="subcellular location">
    <subcellularLocation>
        <location evidence="1">Cell inner membrane</location>
    </subcellularLocation>
</comment>
<keyword evidence="7" id="KW-0653">Protein transport</keyword>
<keyword evidence="4" id="KW-1003">Cell membrane</keyword>
<keyword evidence="3" id="KW-0813">Transport</keyword>
<dbReference type="EMBL" id="CP003989">
    <property type="protein sequence ID" value="AGA33579.1"/>
    <property type="molecule type" value="Genomic_DNA"/>
</dbReference>
<name>L0DVE8_THIND</name>
<evidence type="ECO:0000256" key="1">
    <source>
        <dbReference type="ARBA" id="ARBA00004533"/>
    </source>
</evidence>
<evidence type="ECO:0000256" key="5">
    <source>
        <dbReference type="ARBA" id="ARBA00022519"/>
    </source>
</evidence>
<dbReference type="PANTHER" id="PTHR38831:SF2">
    <property type="entry name" value="TYPE II SECRETION SYSTEM PROTEIN K"/>
    <property type="match status" value="1"/>
</dbReference>
<dbReference type="Gene3D" id="1.10.40.60">
    <property type="entry name" value="EpsJ-like"/>
    <property type="match status" value="1"/>
</dbReference>
<reference evidence="11" key="1">
    <citation type="submission" date="2015-12" db="EMBL/GenBank/DDBJ databases">
        <authorList>
            <person name="Tikhonova T.V."/>
            <person name="Pavlov A.R."/>
            <person name="Beletsky A.V."/>
            <person name="Mardanov A.V."/>
            <person name="Sorokin D.Y."/>
            <person name="Ravin N.V."/>
            <person name="Popov V.O."/>
        </authorList>
    </citation>
    <scope>NUCLEOTIDE SEQUENCE</scope>
    <source>
        <strain evidence="11">DSM 14787</strain>
    </source>
</reference>
<keyword evidence="5" id="KW-0997">Cell inner membrane</keyword>
<organism evidence="11 12">
    <name type="scientific">Thioalkalivibrio nitratireducens (strain DSM 14787 / UNIQEM 213 / ALEN2)</name>
    <dbReference type="NCBI Taxonomy" id="1255043"/>
    <lineage>
        <taxon>Bacteria</taxon>
        <taxon>Pseudomonadati</taxon>
        <taxon>Pseudomonadota</taxon>
        <taxon>Gammaproteobacteria</taxon>
        <taxon>Chromatiales</taxon>
        <taxon>Ectothiorhodospiraceae</taxon>
        <taxon>Thioalkalivibrio</taxon>
    </lineage>
</organism>
<evidence type="ECO:0000313" key="12">
    <source>
        <dbReference type="Proteomes" id="UP000010809"/>
    </source>
</evidence>
<dbReference type="InterPro" id="IPR038072">
    <property type="entry name" value="GspK_central_sf"/>
</dbReference>
<dbReference type="GO" id="GO:0009306">
    <property type="term" value="P:protein secretion"/>
    <property type="evidence" value="ECO:0007669"/>
    <property type="project" value="InterPro"/>
</dbReference>
<keyword evidence="6" id="KW-0812">Transmembrane</keyword>
<comment type="similarity">
    <text evidence="2">Belongs to the GSP K family.</text>
</comment>
<dbReference type="Pfam" id="PF21687">
    <property type="entry name" value="T2SSK_1st"/>
    <property type="match status" value="1"/>
</dbReference>
<dbReference type="PANTHER" id="PTHR38831">
    <property type="entry name" value="TYPE II SECRETION SYSTEM PROTEIN K"/>
    <property type="match status" value="1"/>
</dbReference>
<dbReference type="KEGG" id="tni:TVNIR_1918"/>
<keyword evidence="9" id="KW-0472">Membrane</keyword>
<evidence type="ECO:0000256" key="7">
    <source>
        <dbReference type="ARBA" id="ARBA00022927"/>
    </source>
</evidence>
<evidence type="ECO:0000256" key="4">
    <source>
        <dbReference type="ARBA" id="ARBA00022475"/>
    </source>
</evidence>
<evidence type="ECO:0000256" key="6">
    <source>
        <dbReference type="ARBA" id="ARBA00022692"/>
    </source>
</evidence>
<evidence type="ECO:0000259" key="10">
    <source>
        <dbReference type="Pfam" id="PF21687"/>
    </source>
</evidence>
<feature type="domain" description="T2SS protein K first SAM-like" evidence="10">
    <location>
        <begin position="111"/>
        <end position="199"/>
    </location>
</feature>
<dbReference type="RefSeq" id="WP_015258706.1">
    <property type="nucleotide sequence ID" value="NC_019902.2"/>
</dbReference>
<evidence type="ECO:0000256" key="8">
    <source>
        <dbReference type="ARBA" id="ARBA00022989"/>
    </source>
</evidence>
<keyword evidence="8" id="KW-1133">Transmembrane helix</keyword>
<dbReference type="AlphaFoldDB" id="L0DVE8"/>
<keyword evidence="12" id="KW-1185">Reference proteome</keyword>
<gene>
    <name evidence="11" type="primary">pefK [H]</name>
    <name evidence="11" type="ordered locus">TVNIR_1918</name>
</gene>
<dbReference type="GO" id="GO:0005886">
    <property type="term" value="C:plasma membrane"/>
    <property type="evidence" value="ECO:0007669"/>
    <property type="project" value="UniProtKB-SubCell"/>
</dbReference>
<dbReference type="eggNOG" id="COG3156">
    <property type="taxonomic scope" value="Bacteria"/>
</dbReference>
<dbReference type="PATRIC" id="fig|1255043.3.peg.1942"/>
<dbReference type="SUPFAM" id="SSF158544">
    <property type="entry name" value="GspK insert domain-like"/>
    <property type="match status" value="1"/>
</dbReference>
<sequence length="312" mass="33121">MTRKRTLAARRRRRGVALVTTLWIITLLTVIAGSLTLGMRREAGIVHYLQQVTEARTLAEGGIHHAALMLSHPQPEQRWSGDGALRRIVLGDREIWVRVRDAAAYVDLNHAPGELLDALLLSAGADEAAQRSRLVDNILDWRDPSPERRLHGDGAAGYAAAGRADGPRNGPFPAVEELQRVLGITPTVYRRVAPWLTVYSGVAGIAPEIADPRLLTALSAAEPVVLDGFVQEREAALAQGRPGPAFPGAFAHVASPAGIAYIVESFVVLPGGGSAGLRATLVPANDGGGKPFTIVAYRDRGRVTGAGDGASR</sequence>
<accession>L0DVE8</accession>